<evidence type="ECO:0000313" key="5">
    <source>
        <dbReference type="Proteomes" id="UP000799444"/>
    </source>
</evidence>
<sequence length="470" mass="52706">MSDFNSSSQVHNQYSMSNSQSPNYPPLDVPARPFPANMPSYHSTFSYESPNFFSVFPPQYDSSMSPAPSGPTPNSNLQPQHARVPQYPRFAPQPSYRPNSFYPHQGGSTLNHRGPNPSDPVRSFPNASGSVGQLQDFADSRNDMDLPPMMQPHGFPPFGSGPGGPMHGFNTFSGRLSGQNSQCPVPPPHTFGADAMSPIGPGRGPIRSNSRGLSEQNRHLTSPSRRTSYERQHQQSLGGPDRRPQSFLSAHPRRSDRSVSPRTSNRRSFDRYSTDLPSSSASLEEAEAANRFRATPQHRLNHHEQRRRQLQANREFRRSAYMNEDPNVPSASQMQALRDKLRHFLPNELPEDASAMCDICQKDYSTRHVNPCEEEEVAIQLPCKHVFGEHCINTWFETCKTHKNKITCPMCRKVLIEPMRSTFPPAELMALLAGNEARSSFAALSQEDRAMFMRFHGAMGRDLEGDFAHI</sequence>
<dbReference type="EMBL" id="ML996115">
    <property type="protein sequence ID" value="KAF2737609.1"/>
    <property type="molecule type" value="Genomic_DNA"/>
</dbReference>
<evidence type="ECO:0000259" key="3">
    <source>
        <dbReference type="PROSITE" id="PS50089"/>
    </source>
</evidence>
<dbReference type="SUPFAM" id="SSF57850">
    <property type="entry name" value="RING/U-box"/>
    <property type="match status" value="1"/>
</dbReference>
<keyword evidence="1" id="KW-0863">Zinc-finger</keyword>
<evidence type="ECO:0000256" key="2">
    <source>
        <dbReference type="SAM" id="MobiDB-lite"/>
    </source>
</evidence>
<feature type="domain" description="RING-type" evidence="3">
    <location>
        <begin position="357"/>
        <end position="412"/>
    </location>
</feature>
<dbReference type="Gene3D" id="3.30.40.10">
    <property type="entry name" value="Zinc/RING finger domain, C3HC4 (zinc finger)"/>
    <property type="match status" value="1"/>
</dbReference>
<dbReference type="InterPro" id="IPR013083">
    <property type="entry name" value="Znf_RING/FYVE/PHD"/>
</dbReference>
<dbReference type="GO" id="GO:0008270">
    <property type="term" value="F:zinc ion binding"/>
    <property type="evidence" value="ECO:0007669"/>
    <property type="project" value="UniProtKB-KW"/>
</dbReference>
<feature type="compositionally biased region" description="Polar residues" evidence="2">
    <location>
        <begin position="1"/>
        <end position="22"/>
    </location>
</feature>
<organism evidence="4 5">
    <name type="scientific">Polyplosphaeria fusca</name>
    <dbReference type="NCBI Taxonomy" id="682080"/>
    <lineage>
        <taxon>Eukaryota</taxon>
        <taxon>Fungi</taxon>
        <taxon>Dikarya</taxon>
        <taxon>Ascomycota</taxon>
        <taxon>Pezizomycotina</taxon>
        <taxon>Dothideomycetes</taxon>
        <taxon>Pleosporomycetidae</taxon>
        <taxon>Pleosporales</taxon>
        <taxon>Tetraplosphaeriaceae</taxon>
        <taxon>Polyplosphaeria</taxon>
    </lineage>
</organism>
<feature type="compositionally biased region" description="Polar residues" evidence="2">
    <location>
        <begin position="207"/>
        <end position="226"/>
    </location>
</feature>
<evidence type="ECO:0000256" key="1">
    <source>
        <dbReference type="PROSITE-ProRule" id="PRU00175"/>
    </source>
</evidence>
<proteinExistence type="predicted"/>
<evidence type="ECO:0000313" key="4">
    <source>
        <dbReference type="EMBL" id="KAF2737609.1"/>
    </source>
</evidence>
<dbReference type="PROSITE" id="PS50089">
    <property type="entry name" value="ZF_RING_2"/>
    <property type="match status" value="1"/>
</dbReference>
<name>A0A9P4V4D0_9PLEO</name>
<reference evidence="4" key="1">
    <citation type="journal article" date="2020" name="Stud. Mycol.">
        <title>101 Dothideomycetes genomes: a test case for predicting lifestyles and emergence of pathogens.</title>
        <authorList>
            <person name="Haridas S."/>
            <person name="Albert R."/>
            <person name="Binder M."/>
            <person name="Bloem J."/>
            <person name="Labutti K."/>
            <person name="Salamov A."/>
            <person name="Andreopoulos B."/>
            <person name="Baker S."/>
            <person name="Barry K."/>
            <person name="Bills G."/>
            <person name="Bluhm B."/>
            <person name="Cannon C."/>
            <person name="Castanera R."/>
            <person name="Culley D."/>
            <person name="Daum C."/>
            <person name="Ezra D."/>
            <person name="Gonzalez J."/>
            <person name="Henrissat B."/>
            <person name="Kuo A."/>
            <person name="Liang C."/>
            <person name="Lipzen A."/>
            <person name="Lutzoni F."/>
            <person name="Magnuson J."/>
            <person name="Mondo S."/>
            <person name="Nolan M."/>
            <person name="Ohm R."/>
            <person name="Pangilinan J."/>
            <person name="Park H.-J."/>
            <person name="Ramirez L."/>
            <person name="Alfaro M."/>
            <person name="Sun H."/>
            <person name="Tritt A."/>
            <person name="Yoshinaga Y."/>
            <person name="Zwiers L.-H."/>
            <person name="Turgeon B."/>
            <person name="Goodwin S."/>
            <person name="Spatafora J."/>
            <person name="Crous P."/>
            <person name="Grigoriev I."/>
        </authorList>
    </citation>
    <scope>NUCLEOTIDE SEQUENCE</scope>
    <source>
        <strain evidence="4">CBS 125425</strain>
    </source>
</reference>
<feature type="compositionally biased region" description="Basic residues" evidence="2">
    <location>
        <begin position="299"/>
        <end position="309"/>
    </location>
</feature>
<dbReference type="OrthoDB" id="8062037at2759"/>
<dbReference type="AlphaFoldDB" id="A0A9P4V4D0"/>
<protein>
    <recommendedName>
        <fullName evidence="3">RING-type domain-containing protein</fullName>
    </recommendedName>
</protein>
<keyword evidence="1" id="KW-0479">Metal-binding</keyword>
<accession>A0A9P4V4D0</accession>
<gene>
    <name evidence="4" type="ORF">EJ04DRAFT_104216</name>
</gene>
<feature type="region of interest" description="Disordered" evidence="2">
    <location>
        <begin position="61"/>
        <end position="309"/>
    </location>
</feature>
<feature type="compositionally biased region" description="Polar residues" evidence="2">
    <location>
        <begin position="170"/>
        <end position="183"/>
    </location>
</feature>
<feature type="compositionally biased region" description="Polar residues" evidence="2">
    <location>
        <begin position="61"/>
        <end position="79"/>
    </location>
</feature>
<comment type="caution">
    <text evidence="4">The sequence shown here is derived from an EMBL/GenBank/DDBJ whole genome shotgun (WGS) entry which is preliminary data.</text>
</comment>
<feature type="region of interest" description="Disordered" evidence="2">
    <location>
        <begin position="1"/>
        <end position="40"/>
    </location>
</feature>
<keyword evidence="5" id="KW-1185">Reference proteome</keyword>
<dbReference type="Proteomes" id="UP000799444">
    <property type="component" value="Unassembled WGS sequence"/>
</dbReference>
<dbReference type="InterPro" id="IPR001841">
    <property type="entry name" value="Znf_RING"/>
</dbReference>
<keyword evidence="1" id="KW-0862">Zinc</keyword>
<dbReference type="Pfam" id="PF13639">
    <property type="entry name" value="zf-RING_2"/>
    <property type="match status" value="1"/>
</dbReference>